<reference evidence="1 2" key="1">
    <citation type="journal article" date="2017" name="Curr. Biol.">
        <title>The Evolution of Venom by Co-option of Single-Copy Genes.</title>
        <authorList>
            <person name="Martinson E.O."/>
            <person name="Mrinalini"/>
            <person name="Kelkar Y.D."/>
            <person name="Chang C.H."/>
            <person name="Werren J.H."/>
        </authorList>
    </citation>
    <scope>NUCLEOTIDE SEQUENCE [LARGE SCALE GENOMIC DNA]</scope>
    <source>
        <strain evidence="1 2">Alberta</strain>
        <tissue evidence="1">Whole body</tissue>
    </source>
</reference>
<dbReference type="EMBL" id="NNAY01000503">
    <property type="protein sequence ID" value="OXU27962.1"/>
    <property type="molecule type" value="Genomic_DNA"/>
</dbReference>
<evidence type="ECO:0000313" key="1">
    <source>
        <dbReference type="EMBL" id="OXU27962.1"/>
    </source>
</evidence>
<proteinExistence type="predicted"/>
<organism evidence="1 2">
    <name type="scientific">Trichomalopsis sarcophagae</name>
    <dbReference type="NCBI Taxonomy" id="543379"/>
    <lineage>
        <taxon>Eukaryota</taxon>
        <taxon>Metazoa</taxon>
        <taxon>Ecdysozoa</taxon>
        <taxon>Arthropoda</taxon>
        <taxon>Hexapoda</taxon>
        <taxon>Insecta</taxon>
        <taxon>Pterygota</taxon>
        <taxon>Neoptera</taxon>
        <taxon>Endopterygota</taxon>
        <taxon>Hymenoptera</taxon>
        <taxon>Apocrita</taxon>
        <taxon>Proctotrupomorpha</taxon>
        <taxon>Chalcidoidea</taxon>
        <taxon>Pteromalidae</taxon>
        <taxon>Pteromalinae</taxon>
        <taxon>Trichomalopsis</taxon>
    </lineage>
</organism>
<dbReference type="Proteomes" id="UP000215335">
    <property type="component" value="Unassembled WGS sequence"/>
</dbReference>
<comment type="caution">
    <text evidence="1">The sequence shown here is derived from an EMBL/GenBank/DDBJ whole genome shotgun (WGS) entry which is preliminary data.</text>
</comment>
<gene>
    <name evidence="1" type="ORF">TSAR_009993</name>
</gene>
<name>A0A232FBG2_9HYME</name>
<sequence>MHLTTRKCFAALSRLRKNEFFLPRETKLLLVKNLVFPHFEYCPAPFLGLTDEFTTKLDRCRNAALRFVEGIKRHHHISSTYKKYGIASYRCRLSFLTLNLLATTLRSNTPFYLLNHFKFQDTEGPGSKRASALDLCNLKFGTETSANSFRVGAAQLWNELPKDIRELHKAKYPPSTFKAHLALRVAAPVASATAPAVLVSRRSPSPARRLRLPHPLHRHRWPVTGVVNSPNKGNCKYIMSVTKDDLFKYLETQQRLLIKLKLRFLKETFSAEDIYDFELILKSNKKTIDQIFCWSKSIEEDKAKSQIQLILIDNIAIIESLFHILSDWTLQLEVSDETESLADTVLITSSFNSDEDD</sequence>
<dbReference type="AlphaFoldDB" id="A0A232FBG2"/>
<protein>
    <submittedName>
        <fullName evidence="1">Uncharacterized protein</fullName>
    </submittedName>
</protein>
<keyword evidence="2" id="KW-1185">Reference proteome</keyword>
<accession>A0A232FBG2</accession>
<evidence type="ECO:0000313" key="2">
    <source>
        <dbReference type="Proteomes" id="UP000215335"/>
    </source>
</evidence>